<keyword evidence="1" id="KW-0812">Transmembrane</keyword>
<feature type="transmembrane region" description="Helical" evidence="1">
    <location>
        <begin position="65"/>
        <end position="86"/>
    </location>
</feature>
<evidence type="ECO:0000313" key="2">
    <source>
        <dbReference type="EMBL" id="SFR76266.1"/>
    </source>
</evidence>
<feature type="transmembrane region" description="Helical" evidence="1">
    <location>
        <begin position="34"/>
        <end position="59"/>
    </location>
</feature>
<keyword evidence="1" id="KW-1133">Transmembrane helix</keyword>
<feature type="transmembrane region" description="Helical" evidence="1">
    <location>
        <begin position="271"/>
        <end position="291"/>
    </location>
</feature>
<name>A0A1I6JBE9_9EURY</name>
<protein>
    <submittedName>
        <fullName evidence="2">Uncharacterized protein</fullName>
    </submittedName>
</protein>
<feature type="transmembrane region" description="Helical" evidence="1">
    <location>
        <begin position="107"/>
        <end position="126"/>
    </location>
</feature>
<reference evidence="3" key="1">
    <citation type="submission" date="2016-10" db="EMBL/GenBank/DDBJ databases">
        <authorList>
            <person name="Varghese N."/>
            <person name="Submissions S."/>
        </authorList>
    </citation>
    <scope>NUCLEOTIDE SEQUENCE [LARGE SCALE GENOMIC DNA]</scope>
    <source>
        <strain evidence="3">CGMCC 1.7736</strain>
    </source>
</reference>
<evidence type="ECO:0000313" key="3">
    <source>
        <dbReference type="Proteomes" id="UP000198531"/>
    </source>
</evidence>
<keyword evidence="1" id="KW-0472">Membrane</keyword>
<proteinExistence type="predicted"/>
<dbReference type="RefSeq" id="WP_089811458.1">
    <property type="nucleotide sequence ID" value="NZ_FOYT01000007.1"/>
</dbReference>
<organism evidence="2 3">
    <name type="scientific">Halogeometricum rufum</name>
    <dbReference type="NCBI Taxonomy" id="553469"/>
    <lineage>
        <taxon>Archaea</taxon>
        <taxon>Methanobacteriati</taxon>
        <taxon>Methanobacteriota</taxon>
        <taxon>Stenosarchaea group</taxon>
        <taxon>Halobacteria</taxon>
        <taxon>Halobacteriales</taxon>
        <taxon>Haloferacaceae</taxon>
        <taxon>Halogeometricum</taxon>
    </lineage>
</organism>
<sequence length="292" mass="30473">MVAAPDVTADAVDDSVVRWQGESHGRLRTAFRHVVAATFLTVGVALLAAVALVVAVGVVEGATDSLVLLVVMLLVGGPFSLVYLVAIRREASLSDLLPYELNLTPRYVLAGVPVAVALLATVAWFPPLLYGYLLAMPFVWGTIAARDSGGELDAETGTLTLDTGTAASAYDGPVDVRTLRSHAAWRVGGYRLVRLKYAASLAFSKPKLILVPAADYPAVDAALSAVERRDYGVEVSEVSTGAKAFLAGFGLLFLAVAAGLVVFLGDADSRVLIPAVAMGAFGGLFVLLAWVS</sequence>
<dbReference type="EMBL" id="FOYT01000007">
    <property type="protein sequence ID" value="SFR76266.1"/>
    <property type="molecule type" value="Genomic_DNA"/>
</dbReference>
<dbReference type="OrthoDB" id="383887at2157"/>
<gene>
    <name evidence="2" type="ORF">SAMN04487947_4247</name>
</gene>
<evidence type="ECO:0000256" key="1">
    <source>
        <dbReference type="SAM" id="Phobius"/>
    </source>
</evidence>
<accession>A0A1I6JBE9</accession>
<feature type="transmembrane region" description="Helical" evidence="1">
    <location>
        <begin position="244"/>
        <end position="264"/>
    </location>
</feature>
<dbReference type="AlphaFoldDB" id="A0A1I6JBE9"/>
<dbReference type="Proteomes" id="UP000198531">
    <property type="component" value="Unassembled WGS sequence"/>
</dbReference>
<keyword evidence="3" id="KW-1185">Reference proteome</keyword>
<dbReference type="STRING" id="553469.SAMN04487947_4247"/>